<dbReference type="Proteomes" id="UP000184038">
    <property type="component" value="Unassembled WGS sequence"/>
</dbReference>
<keyword evidence="10" id="KW-1185">Reference proteome</keyword>
<evidence type="ECO:0000256" key="4">
    <source>
        <dbReference type="ARBA" id="ARBA00022692"/>
    </source>
</evidence>
<dbReference type="SUPFAM" id="SSF161098">
    <property type="entry name" value="MetI-like"/>
    <property type="match status" value="1"/>
</dbReference>
<evidence type="ECO:0000256" key="5">
    <source>
        <dbReference type="ARBA" id="ARBA00022989"/>
    </source>
</evidence>
<evidence type="ECO:0000259" key="8">
    <source>
        <dbReference type="PROSITE" id="PS50928"/>
    </source>
</evidence>
<keyword evidence="6 7" id="KW-0472">Membrane</keyword>
<feature type="transmembrane region" description="Helical" evidence="7">
    <location>
        <begin position="208"/>
        <end position="229"/>
    </location>
</feature>
<dbReference type="InterPro" id="IPR000515">
    <property type="entry name" value="MetI-like"/>
</dbReference>
<evidence type="ECO:0000313" key="9">
    <source>
        <dbReference type="EMBL" id="SHM66204.1"/>
    </source>
</evidence>
<feature type="transmembrane region" description="Helical" evidence="7">
    <location>
        <begin position="34"/>
        <end position="57"/>
    </location>
</feature>
<dbReference type="GO" id="GO:0055085">
    <property type="term" value="P:transmembrane transport"/>
    <property type="evidence" value="ECO:0007669"/>
    <property type="project" value="InterPro"/>
</dbReference>
<proteinExistence type="inferred from homology"/>
<dbReference type="EMBL" id="FRCP01000014">
    <property type="protein sequence ID" value="SHM66204.1"/>
    <property type="molecule type" value="Genomic_DNA"/>
</dbReference>
<evidence type="ECO:0000256" key="7">
    <source>
        <dbReference type="RuleBase" id="RU363032"/>
    </source>
</evidence>
<evidence type="ECO:0000256" key="3">
    <source>
        <dbReference type="ARBA" id="ARBA00022475"/>
    </source>
</evidence>
<dbReference type="AlphaFoldDB" id="A0A1M7KLB1"/>
<feature type="transmembrane region" description="Helical" evidence="7">
    <location>
        <begin position="265"/>
        <end position="286"/>
    </location>
</feature>
<dbReference type="PROSITE" id="PS50928">
    <property type="entry name" value="ABC_TM1"/>
    <property type="match status" value="1"/>
</dbReference>
<reference evidence="9 10" key="1">
    <citation type="submission" date="2016-11" db="EMBL/GenBank/DDBJ databases">
        <authorList>
            <person name="Jaros S."/>
            <person name="Januszkiewicz K."/>
            <person name="Wedrychowicz H."/>
        </authorList>
    </citation>
    <scope>NUCLEOTIDE SEQUENCE [LARGE SCALE GENOMIC DNA]</scope>
    <source>
        <strain evidence="9 10">DSM 15930</strain>
    </source>
</reference>
<comment type="similarity">
    <text evidence="7">Belongs to the binding-protein-dependent transport system permease family.</text>
</comment>
<feature type="domain" description="ABC transmembrane type-1" evidence="8">
    <location>
        <begin position="98"/>
        <end position="286"/>
    </location>
</feature>
<dbReference type="OrthoDB" id="9797852at2"/>
<dbReference type="Pfam" id="PF12911">
    <property type="entry name" value="OppC_N"/>
    <property type="match status" value="1"/>
</dbReference>
<evidence type="ECO:0000313" key="10">
    <source>
        <dbReference type="Proteomes" id="UP000184038"/>
    </source>
</evidence>
<evidence type="ECO:0000256" key="6">
    <source>
        <dbReference type="ARBA" id="ARBA00023136"/>
    </source>
</evidence>
<feature type="transmembrane region" description="Helical" evidence="7">
    <location>
        <begin position="160"/>
        <end position="177"/>
    </location>
</feature>
<protein>
    <submittedName>
        <fullName evidence="9">Peptide/nickel transport system permease protein</fullName>
    </submittedName>
</protein>
<dbReference type="Pfam" id="PF00528">
    <property type="entry name" value="BPD_transp_1"/>
    <property type="match status" value="1"/>
</dbReference>
<name>A0A1M7KLB1_9FIRM</name>
<keyword evidence="5 7" id="KW-1133">Transmembrane helix</keyword>
<dbReference type="GO" id="GO:0005886">
    <property type="term" value="C:plasma membrane"/>
    <property type="evidence" value="ECO:0007669"/>
    <property type="project" value="UniProtKB-SubCell"/>
</dbReference>
<accession>A0A1M7KLB1</accession>
<keyword evidence="2 7" id="KW-0813">Transport</keyword>
<feature type="transmembrane region" description="Helical" evidence="7">
    <location>
        <begin position="136"/>
        <end position="154"/>
    </location>
</feature>
<dbReference type="PANTHER" id="PTHR43386">
    <property type="entry name" value="OLIGOPEPTIDE TRANSPORT SYSTEM PERMEASE PROTEIN APPC"/>
    <property type="match status" value="1"/>
</dbReference>
<dbReference type="InterPro" id="IPR035906">
    <property type="entry name" value="MetI-like_sf"/>
</dbReference>
<keyword evidence="3" id="KW-1003">Cell membrane</keyword>
<dbReference type="InterPro" id="IPR050366">
    <property type="entry name" value="BP-dependent_transpt_permease"/>
</dbReference>
<dbReference type="Gene3D" id="1.10.3720.10">
    <property type="entry name" value="MetI-like"/>
    <property type="match status" value="1"/>
</dbReference>
<dbReference type="STRING" id="1120996.SAMN02746066_02799"/>
<evidence type="ECO:0000256" key="2">
    <source>
        <dbReference type="ARBA" id="ARBA00022448"/>
    </source>
</evidence>
<dbReference type="PANTHER" id="PTHR43386:SF1">
    <property type="entry name" value="D,D-DIPEPTIDE TRANSPORT SYSTEM PERMEASE PROTEIN DDPC-RELATED"/>
    <property type="match status" value="1"/>
</dbReference>
<organism evidence="9 10">
    <name type="scientific">Anaerosporobacter mobilis DSM 15930</name>
    <dbReference type="NCBI Taxonomy" id="1120996"/>
    <lineage>
        <taxon>Bacteria</taxon>
        <taxon>Bacillati</taxon>
        <taxon>Bacillota</taxon>
        <taxon>Clostridia</taxon>
        <taxon>Lachnospirales</taxon>
        <taxon>Lachnospiraceae</taxon>
        <taxon>Anaerosporobacter</taxon>
    </lineage>
</organism>
<dbReference type="InterPro" id="IPR025966">
    <property type="entry name" value="OppC_N"/>
</dbReference>
<gene>
    <name evidence="9" type="ORF">SAMN02746066_02799</name>
</gene>
<evidence type="ECO:0000256" key="1">
    <source>
        <dbReference type="ARBA" id="ARBA00004651"/>
    </source>
</evidence>
<dbReference type="RefSeq" id="WP_073288745.1">
    <property type="nucleotide sequence ID" value="NZ_FRCP01000014.1"/>
</dbReference>
<sequence length="298" mass="32328">MSSNALKSGLQAGNKNGSTSLLKKKLRKFLNNKLALFGLVVVIIMTLGCVIGAIAGVDFKTPDIKNLKSAPSSLHIFGTDTIGRDLFSRVIYGGCFSIFIGVFCSVMSSIIGTVLGAISGYFGGKIDKFIIRISEIFQAFPQLVLVMMIVAIVGERGLKNLLVIFVITGWMTTYRMVRNEFLSVKGETYVKVSEAFGMSKSRIMFGQILPNVMSPIIVSTTTNVAFFILQEAALSFIGLGVADSTPTWGNILNAAKSVSVVTNQWWIWVFPGLAITLFVLAINFLGDGLRDVLDAKQQ</sequence>
<keyword evidence="4 7" id="KW-0812">Transmembrane</keyword>
<feature type="transmembrane region" description="Helical" evidence="7">
    <location>
        <begin position="91"/>
        <end position="124"/>
    </location>
</feature>
<dbReference type="CDD" id="cd06261">
    <property type="entry name" value="TM_PBP2"/>
    <property type="match status" value="1"/>
</dbReference>
<comment type="subcellular location">
    <subcellularLocation>
        <location evidence="1 7">Cell membrane</location>
        <topology evidence="1 7">Multi-pass membrane protein</topology>
    </subcellularLocation>
</comment>